<accession>A0A2P6S5V7</accession>
<dbReference type="EC" id="3.2.1.51" evidence="5"/>
<keyword evidence="4" id="KW-0325">Glycoprotein</keyword>
<proteinExistence type="inferred from homology"/>
<gene>
    <name evidence="5" type="ORF">RchiOBHm_Chr2g0173391</name>
</gene>
<evidence type="ECO:0000313" key="5">
    <source>
        <dbReference type="EMBL" id="PRQ54061.1"/>
    </source>
</evidence>
<dbReference type="Gramene" id="PRQ54061">
    <property type="protein sequence ID" value="PRQ54061"/>
    <property type="gene ID" value="RchiOBHm_Chr2g0173391"/>
</dbReference>
<dbReference type="SUPFAM" id="SSF52266">
    <property type="entry name" value="SGNH hydrolase"/>
    <property type="match status" value="1"/>
</dbReference>
<dbReference type="InterPro" id="IPR035669">
    <property type="entry name" value="SGNH_plant_lipase-like"/>
</dbReference>
<dbReference type="Proteomes" id="UP000238479">
    <property type="component" value="Chromosome 2"/>
</dbReference>
<dbReference type="OMA" id="HNAYNYT"/>
<dbReference type="STRING" id="74649.A0A2P6S5V7"/>
<keyword evidence="6" id="KW-1185">Reference proteome</keyword>
<name>A0A2P6S5V7_ROSCH</name>
<keyword evidence="2" id="KW-0732">Signal</keyword>
<evidence type="ECO:0000313" key="6">
    <source>
        <dbReference type="Proteomes" id="UP000238479"/>
    </source>
</evidence>
<dbReference type="AlphaFoldDB" id="A0A2P6S5V7"/>
<dbReference type="PANTHER" id="PTHR22835:SF546">
    <property type="entry name" value="GDSL-LIKE LIPASE_ACYLHYDROLASE"/>
    <property type="match status" value="1"/>
</dbReference>
<dbReference type="EMBL" id="PDCK01000040">
    <property type="protein sequence ID" value="PRQ54061.1"/>
    <property type="molecule type" value="Genomic_DNA"/>
</dbReference>
<dbReference type="Gene3D" id="3.40.50.1110">
    <property type="entry name" value="SGNH hydrolase"/>
    <property type="match status" value="1"/>
</dbReference>
<dbReference type="GO" id="GO:0004560">
    <property type="term" value="F:alpha-L-fucosidase activity"/>
    <property type="evidence" value="ECO:0007669"/>
    <property type="project" value="UniProtKB-EC"/>
</dbReference>
<keyword evidence="3 5" id="KW-0378">Hydrolase</keyword>
<protein>
    <submittedName>
        <fullName evidence="5">Putative alpha-L-fucosidase</fullName>
        <ecNumber evidence="5">3.2.1.51</ecNumber>
    </submittedName>
</protein>
<evidence type="ECO:0000256" key="2">
    <source>
        <dbReference type="ARBA" id="ARBA00022729"/>
    </source>
</evidence>
<dbReference type="InterPro" id="IPR001087">
    <property type="entry name" value="GDSL"/>
</dbReference>
<sequence length="401" mass="44600">MSTYMFSAVEKMEMERFLVVSILVTCVLVISVGGEEDASSPSASVSACEFPAIYNFGDSNSDTGGISAAFYAMASPYGETFFHRPAGRASDGRLIIDFIAEKLGVPYLSSYLDSIRSNFRHGANFASGGATIRRQNESWFENGVSPFPLDIQFVQYDQFKARTTTLYNQAKDLSDIQDLPRAEDFSKALYTFDIGQNDLAAGFRKMSTEQFLAEIPDIVNQLATAIRSLYDRGARAFWIHNTGPIGCLGVTLHYIHDPSPPGYLDRHGCVKLQNHMARQFNRLLKQKVIQLRKELPLSAITYVNVFAAKYKLISNAKKLGFFDKTKICCGYHEDYDHVWCGNKGKINGSEIYAGSCEDPSLYISWDGVHYSEAANHWIANQIASGSFSDPPVSIINACHRP</sequence>
<dbReference type="PANTHER" id="PTHR22835">
    <property type="entry name" value="ZINC FINGER FYVE DOMAIN CONTAINING PROTEIN"/>
    <property type="match status" value="1"/>
</dbReference>
<comment type="similarity">
    <text evidence="1">Belongs to the 'GDSL' lipolytic enzyme family.</text>
</comment>
<dbReference type="Pfam" id="PF00657">
    <property type="entry name" value="Lipase_GDSL"/>
    <property type="match status" value="1"/>
</dbReference>
<keyword evidence="5" id="KW-0326">Glycosidase</keyword>
<comment type="caution">
    <text evidence="5">The sequence shown here is derived from an EMBL/GenBank/DDBJ whole genome shotgun (WGS) entry which is preliminary data.</text>
</comment>
<evidence type="ECO:0000256" key="3">
    <source>
        <dbReference type="ARBA" id="ARBA00022801"/>
    </source>
</evidence>
<evidence type="ECO:0000256" key="4">
    <source>
        <dbReference type="ARBA" id="ARBA00023180"/>
    </source>
</evidence>
<dbReference type="GO" id="GO:0016788">
    <property type="term" value="F:hydrolase activity, acting on ester bonds"/>
    <property type="evidence" value="ECO:0007669"/>
    <property type="project" value="InterPro"/>
</dbReference>
<evidence type="ECO:0000256" key="1">
    <source>
        <dbReference type="ARBA" id="ARBA00008668"/>
    </source>
</evidence>
<dbReference type="CDD" id="cd01837">
    <property type="entry name" value="SGNH_plant_lipase_like"/>
    <property type="match status" value="1"/>
</dbReference>
<reference evidence="5 6" key="1">
    <citation type="journal article" date="2018" name="Nat. Genet.">
        <title>The Rosa genome provides new insights in the design of modern roses.</title>
        <authorList>
            <person name="Bendahmane M."/>
        </authorList>
    </citation>
    <scope>NUCLEOTIDE SEQUENCE [LARGE SCALE GENOMIC DNA]</scope>
    <source>
        <strain evidence="6">cv. Old Blush</strain>
    </source>
</reference>
<dbReference type="InterPro" id="IPR036514">
    <property type="entry name" value="SGNH_hydro_sf"/>
</dbReference>
<organism evidence="5 6">
    <name type="scientific">Rosa chinensis</name>
    <name type="common">China rose</name>
    <dbReference type="NCBI Taxonomy" id="74649"/>
    <lineage>
        <taxon>Eukaryota</taxon>
        <taxon>Viridiplantae</taxon>
        <taxon>Streptophyta</taxon>
        <taxon>Embryophyta</taxon>
        <taxon>Tracheophyta</taxon>
        <taxon>Spermatophyta</taxon>
        <taxon>Magnoliopsida</taxon>
        <taxon>eudicotyledons</taxon>
        <taxon>Gunneridae</taxon>
        <taxon>Pentapetalae</taxon>
        <taxon>rosids</taxon>
        <taxon>fabids</taxon>
        <taxon>Rosales</taxon>
        <taxon>Rosaceae</taxon>
        <taxon>Rosoideae</taxon>
        <taxon>Rosoideae incertae sedis</taxon>
        <taxon>Rosa</taxon>
    </lineage>
</organism>